<proteinExistence type="predicted"/>
<dbReference type="EMBL" id="BGPR01039376">
    <property type="protein sequence ID" value="GBO15328.1"/>
    <property type="molecule type" value="Genomic_DNA"/>
</dbReference>
<gene>
    <name evidence="1" type="ORF">AVEN_3709_1</name>
</gene>
<evidence type="ECO:0000313" key="1">
    <source>
        <dbReference type="EMBL" id="GBO15328.1"/>
    </source>
</evidence>
<evidence type="ECO:0000313" key="2">
    <source>
        <dbReference type="Proteomes" id="UP000499080"/>
    </source>
</evidence>
<name>A0A4Y2UR20_ARAVE</name>
<dbReference type="AlphaFoldDB" id="A0A4Y2UR20"/>
<comment type="caution">
    <text evidence="1">The sequence shown here is derived from an EMBL/GenBank/DDBJ whole genome shotgun (WGS) entry which is preliminary data.</text>
</comment>
<keyword evidence="2" id="KW-1185">Reference proteome</keyword>
<dbReference type="Proteomes" id="UP000499080">
    <property type="component" value="Unassembled WGS sequence"/>
</dbReference>
<accession>A0A4Y2UR20</accession>
<protein>
    <submittedName>
        <fullName evidence="1">Uncharacterized protein</fullName>
    </submittedName>
</protein>
<organism evidence="1 2">
    <name type="scientific">Araneus ventricosus</name>
    <name type="common">Orbweaver spider</name>
    <name type="synonym">Epeira ventricosa</name>
    <dbReference type="NCBI Taxonomy" id="182803"/>
    <lineage>
        <taxon>Eukaryota</taxon>
        <taxon>Metazoa</taxon>
        <taxon>Ecdysozoa</taxon>
        <taxon>Arthropoda</taxon>
        <taxon>Chelicerata</taxon>
        <taxon>Arachnida</taxon>
        <taxon>Araneae</taxon>
        <taxon>Araneomorphae</taxon>
        <taxon>Entelegynae</taxon>
        <taxon>Araneoidea</taxon>
        <taxon>Araneidae</taxon>
        <taxon>Araneus</taxon>
    </lineage>
</organism>
<feature type="non-terminal residue" evidence="1">
    <location>
        <position position="1"/>
    </location>
</feature>
<reference evidence="1 2" key="1">
    <citation type="journal article" date="2019" name="Sci. Rep.">
        <title>Orb-weaving spider Araneus ventricosus genome elucidates the spidroin gene catalogue.</title>
        <authorList>
            <person name="Kono N."/>
            <person name="Nakamura H."/>
            <person name="Ohtoshi R."/>
            <person name="Moran D.A.P."/>
            <person name="Shinohara A."/>
            <person name="Yoshida Y."/>
            <person name="Fujiwara M."/>
            <person name="Mori M."/>
            <person name="Tomita M."/>
            <person name="Arakawa K."/>
        </authorList>
    </citation>
    <scope>NUCLEOTIDE SEQUENCE [LARGE SCALE GENOMIC DNA]</scope>
</reference>
<dbReference type="PANTHER" id="PTHR45749">
    <property type="match status" value="1"/>
</dbReference>
<dbReference type="PANTHER" id="PTHR45749:SF21">
    <property type="entry name" value="DUF4371 DOMAIN-CONTAINING PROTEIN"/>
    <property type="match status" value="1"/>
</dbReference>
<sequence>DIKEQSHSSTHNKDCNVLRSAKNCLAWTSGILKEDSSESKGNFRAALCFRIDDGDEILQKHLEDHPGDASYIRPETQIEEIGELLQEQVVKEVAKAEFFSILVDGTTDFSVEEQLSISLRYILDGKLFEKFFGFVQIRRHYLKYCQRYFRGIRGKRNR</sequence>